<dbReference type="SUPFAM" id="SSF53927">
    <property type="entry name" value="Cytidine deaminase-like"/>
    <property type="match status" value="1"/>
</dbReference>
<dbReference type="KEGG" id="talb:FTW19_18405"/>
<evidence type="ECO:0000259" key="9">
    <source>
        <dbReference type="PROSITE" id="PS51747"/>
    </source>
</evidence>
<keyword evidence="5 8" id="KW-0378">Hydrolase</keyword>
<evidence type="ECO:0000256" key="6">
    <source>
        <dbReference type="ARBA" id="ARBA00022833"/>
    </source>
</evidence>
<dbReference type="NCBIfam" id="NF008113">
    <property type="entry name" value="PRK10860.1"/>
    <property type="match status" value="1"/>
</dbReference>
<dbReference type="InterPro" id="IPR028883">
    <property type="entry name" value="tRNA_aden_deaminase"/>
</dbReference>
<reference evidence="10 11" key="1">
    <citation type="submission" date="2019-08" db="EMBL/GenBank/DDBJ databases">
        <title>Complete genome sequence of Terriglobus albidus strain ORNL.</title>
        <authorList>
            <person name="Podar M."/>
        </authorList>
    </citation>
    <scope>NUCLEOTIDE SEQUENCE [LARGE SCALE GENOMIC DNA]</scope>
    <source>
        <strain evidence="10 11">ORNL</strain>
    </source>
</reference>
<dbReference type="GO" id="GO:0052717">
    <property type="term" value="F:tRNA-specific adenosine-34 deaminase activity"/>
    <property type="evidence" value="ECO:0007669"/>
    <property type="project" value="UniProtKB-UniRule"/>
</dbReference>
<evidence type="ECO:0000313" key="11">
    <source>
        <dbReference type="Proteomes" id="UP000321820"/>
    </source>
</evidence>
<evidence type="ECO:0000313" key="10">
    <source>
        <dbReference type="EMBL" id="QEE29782.1"/>
    </source>
</evidence>
<feature type="active site" description="Proton donor" evidence="8">
    <location>
        <position position="56"/>
    </location>
</feature>
<evidence type="ECO:0000256" key="7">
    <source>
        <dbReference type="ARBA" id="ARBA00048045"/>
    </source>
</evidence>
<dbReference type="OrthoDB" id="9802676at2"/>
<sequence length="150" mass="15998">MPEDLEYLNAAIEEARAAELGGEVPIGCVVVSSTGEIVGRGQNRVLRDQDPTAHAEIVALREAGRTLANYRLSGCTLYVTLEPCAMCAGAILHARIARLVYAAPDPKAGACGSVLSVMNHPQLNHRVDVVSGQLAAECGEILRSFFKARR</sequence>
<comment type="catalytic activity">
    <reaction evidence="7 8">
        <text>adenosine(34) in tRNA + H2O + H(+) = inosine(34) in tRNA + NH4(+)</text>
        <dbReference type="Rhea" id="RHEA:43168"/>
        <dbReference type="Rhea" id="RHEA-COMP:10373"/>
        <dbReference type="Rhea" id="RHEA-COMP:10374"/>
        <dbReference type="ChEBI" id="CHEBI:15377"/>
        <dbReference type="ChEBI" id="CHEBI:15378"/>
        <dbReference type="ChEBI" id="CHEBI:28938"/>
        <dbReference type="ChEBI" id="CHEBI:74411"/>
        <dbReference type="ChEBI" id="CHEBI:82852"/>
        <dbReference type="EC" id="3.5.4.33"/>
    </reaction>
</comment>
<dbReference type="AlphaFoldDB" id="A0A5B9ECE8"/>
<dbReference type="CDD" id="cd01285">
    <property type="entry name" value="nucleoside_deaminase"/>
    <property type="match status" value="1"/>
</dbReference>
<dbReference type="InterPro" id="IPR002125">
    <property type="entry name" value="CMP_dCMP_dom"/>
</dbReference>
<feature type="domain" description="CMP/dCMP-type deaminase" evidence="9">
    <location>
        <begin position="2"/>
        <end position="113"/>
    </location>
</feature>
<evidence type="ECO:0000256" key="2">
    <source>
        <dbReference type="ARBA" id="ARBA00011738"/>
    </source>
</evidence>
<dbReference type="GO" id="GO:0002100">
    <property type="term" value="P:tRNA wobble adenosine to inosine editing"/>
    <property type="evidence" value="ECO:0007669"/>
    <property type="project" value="UniProtKB-UniRule"/>
</dbReference>
<evidence type="ECO:0000256" key="4">
    <source>
        <dbReference type="ARBA" id="ARBA00022723"/>
    </source>
</evidence>
<evidence type="ECO:0000256" key="3">
    <source>
        <dbReference type="ARBA" id="ARBA00022694"/>
    </source>
</evidence>
<dbReference type="InterPro" id="IPR016192">
    <property type="entry name" value="APOBEC/CMP_deaminase_Zn-bd"/>
</dbReference>
<dbReference type="EC" id="3.5.4.33" evidence="8"/>
<comment type="subunit">
    <text evidence="2 8">Homodimer.</text>
</comment>
<name>A0A5B9ECE8_9BACT</name>
<feature type="binding site" evidence="8">
    <location>
        <position position="87"/>
    </location>
    <ligand>
        <name>Zn(2+)</name>
        <dbReference type="ChEBI" id="CHEBI:29105"/>
        <note>catalytic</note>
    </ligand>
</feature>
<dbReference type="PANTHER" id="PTHR11079:SF202">
    <property type="entry name" value="TRNA-SPECIFIC ADENOSINE DEAMINASE"/>
    <property type="match status" value="1"/>
</dbReference>
<dbReference type="Gene3D" id="3.40.140.10">
    <property type="entry name" value="Cytidine Deaminase, domain 2"/>
    <property type="match status" value="1"/>
</dbReference>
<evidence type="ECO:0000256" key="8">
    <source>
        <dbReference type="HAMAP-Rule" id="MF_00972"/>
    </source>
</evidence>
<accession>A0A5B9ECE8</accession>
<organism evidence="10 11">
    <name type="scientific">Terriglobus albidus</name>
    <dbReference type="NCBI Taxonomy" id="1592106"/>
    <lineage>
        <taxon>Bacteria</taxon>
        <taxon>Pseudomonadati</taxon>
        <taxon>Acidobacteriota</taxon>
        <taxon>Terriglobia</taxon>
        <taxon>Terriglobales</taxon>
        <taxon>Acidobacteriaceae</taxon>
        <taxon>Terriglobus</taxon>
    </lineage>
</organism>
<dbReference type="PROSITE" id="PS51747">
    <property type="entry name" value="CYT_DCMP_DEAMINASES_2"/>
    <property type="match status" value="1"/>
</dbReference>
<dbReference type="EMBL" id="CP042806">
    <property type="protein sequence ID" value="QEE29782.1"/>
    <property type="molecule type" value="Genomic_DNA"/>
</dbReference>
<feature type="binding site" evidence="8">
    <location>
        <position position="54"/>
    </location>
    <ligand>
        <name>Zn(2+)</name>
        <dbReference type="ChEBI" id="CHEBI:29105"/>
        <note>catalytic</note>
    </ligand>
</feature>
<dbReference type="HAMAP" id="MF_00972">
    <property type="entry name" value="tRNA_aden_deaminase"/>
    <property type="match status" value="1"/>
</dbReference>
<protein>
    <recommendedName>
        <fullName evidence="8">tRNA-specific adenosine deaminase</fullName>
        <ecNumber evidence="8">3.5.4.33</ecNumber>
    </recommendedName>
</protein>
<comment type="function">
    <text evidence="8">Catalyzes the deamination of adenosine to inosine at the wobble position 34 of tRNA(Arg2).</text>
</comment>
<keyword evidence="3 8" id="KW-0819">tRNA processing</keyword>
<feature type="binding site" evidence="8">
    <location>
        <position position="84"/>
    </location>
    <ligand>
        <name>Zn(2+)</name>
        <dbReference type="ChEBI" id="CHEBI:29105"/>
        <note>catalytic</note>
    </ligand>
</feature>
<proteinExistence type="inferred from homology"/>
<dbReference type="Pfam" id="PF00383">
    <property type="entry name" value="dCMP_cyt_deam_1"/>
    <property type="match status" value="1"/>
</dbReference>
<evidence type="ECO:0000256" key="1">
    <source>
        <dbReference type="ARBA" id="ARBA00010669"/>
    </source>
</evidence>
<keyword evidence="4 8" id="KW-0479">Metal-binding</keyword>
<dbReference type="RefSeq" id="WP_147649052.1">
    <property type="nucleotide sequence ID" value="NZ_CP042806.1"/>
</dbReference>
<dbReference type="PROSITE" id="PS00903">
    <property type="entry name" value="CYT_DCMP_DEAMINASES_1"/>
    <property type="match status" value="1"/>
</dbReference>
<evidence type="ECO:0000256" key="5">
    <source>
        <dbReference type="ARBA" id="ARBA00022801"/>
    </source>
</evidence>
<comment type="cofactor">
    <cofactor evidence="8">
        <name>Zn(2+)</name>
        <dbReference type="ChEBI" id="CHEBI:29105"/>
    </cofactor>
    <text evidence="8">Binds 1 zinc ion per subunit.</text>
</comment>
<keyword evidence="6 8" id="KW-0862">Zinc</keyword>
<dbReference type="PANTHER" id="PTHR11079">
    <property type="entry name" value="CYTOSINE DEAMINASE FAMILY MEMBER"/>
    <property type="match status" value="1"/>
</dbReference>
<keyword evidence="11" id="KW-1185">Reference proteome</keyword>
<dbReference type="FunFam" id="3.40.140.10:FF:000005">
    <property type="entry name" value="tRNA-specific adenosine deaminase"/>
    <property type="match status" value="1"/>
</dbReference>
<dbReference type="GO" id="GO:0008270">
    <property type="term" value="F:zinc ion binding"/>
    <property type="evidence" value="ECO:0007669"/>
    <property type="project" value="UniProtKB-UniRule"/>
</dbReference>
<dbReference type="InterPro" id="IPR016193">
    <property type="entry name" value="Cytidine_deaminase-like"/>
</dbReference>
<dbReference type="Proteomes" id="UP000321820">
    <property type="component" value="Chromosome"/>
</dbReference>
<gene>
    <name evidence="8 10" type="primary">tadA</name>
    <name evidence="10" type="ORF">FTW19_18405</name>
</gene>
<comment type="similarity">
    <text evidence="1">Belongs to the cytidine and deoxycytidylate deaminase family. ADAT2 subfamily.</text>
</comment>